<dbReference type="SUPFAM" id="SSF50985">
    <property type="entry name" value="RCC1/BLIP-II"/>
    <property type="match status" value="1"/>
</dbReference>
<reference evidence="5" key="1">
    <citation type="submission" date="2021-01" db="EMBL/GenBank/DDBJ databases">
        <authorList>
            <person name="Corre E."/>
            <person name="Pelletier E."/>
            <person name="Niang G."/>
            <person name="Scheremetjew M."/>
            <person name="Finn R."/>
            <person name="Kale V."/>
            <person name="Holt S."/>
            <person name="Cochrane G."/>
            <person name="Meng A."/>
            <person name="Brown T."/>
            <person name="Cohen L."/>
        </authorList>
    </citation>
    <scope>NUCLEOTIDE SEQUENCE</scope>
    <source>
        <strain evidence="5">Clade-D-RCC1621</strain>
    </source>
</reference>
<sequence length="561" mass="58641">MLRRALTTTTTTTRGGAGLRARADGADNIPSTSSSSRADDEARASANAVATAKYIASSSLSSSNDAFDALPDDVVAYALSFCDAKTLKTLTRTTRRFAATGACAVVERGAALGVARRMRDEGCEGDAVLKAREGESWMDVLAFAEARGEARAVGVVASVSASVSASENATTVVTSSGKSYVWGDISASVKTDGGLFARAVHAAAGYACVARVGCENTFHIDALAQSTSGVGSPGNFHQSSTMQDELRKILTPPSMHAFGDARVVQIALGRLHVLARTHDGKVFSWGGDAAGQLGHGTHRVGEAIARISLGRSPTASTVRRKQRMHGGGGSPPLHQNFLLLDSFASGPRQISALEEEEVVKVCASRYSSIVLTKSGKVFSFGDNRDGLLGLGDSIVRCSPTCVATVKEHVADVCLGAHHALAVTDNGLVYSWGSNYRKQLGFVGERLSTWPALVELETQDVVRCAAGGAHSLCLTADGIVYSFGANDDHQCGQQHLSSMRSDDECFPRVVPGISTRIVEIAAGSKHSIAVDSSGTVYGFGSNEKGQLGKIERGVVSMAHVCT</sequence>
<dbReference type="Gene3D" id="2.130.10.30">
    <property type="entry name" value="Regulator of chromosome condensation 1/beta-lactamase-inhibitor protein II"/>
    <property type="match status" value="2"/>
</dbReference>
<dbReference type="PANTHER" id="PTHR22870">
    <property type="entry name" value="REGULATOR OF CHROMOSOME CONDENSATION"/>
    <property type="match status" value="1"/>
</dbReference>
<dbReference type="EMBL" id="HBFO01006259">
    <property type="protein sequence ID" value="CAD8813253.1"/>
    <property type="molecule type" value="Transcribed_RNA"/>
</dbReference>
<dbReference type="PRINTS" id="PR00633">
    <property type="entry name" value="RCCNDNSATION"/>
</dbReference>
<feature type="compositionally biased region" description="Low complexity" evidence="3">
    <location>
        <begin position="1"/>
        <end position="14"/>
    </location>
</feature>
<dbReference type="InterPro" id="IPR009091">
    <property type="entry name" value="RCC1/BLIP-II"/>
</dbReference>
<gene>
    <name evidence="5" type="ORF">OMED0930_LOCUS4348</name>
</gene>
<feature type="repeat" description="RCC1" evidence="2">
    <location>
        <begin position="426"/>
        <end position="476"/>
    </location>
</feature>
<dbReference type="PANTHER" id="PTHR22870:SF408">
    <property type="entry name" value="OS09G0560450 PROTEIN"/>
    <property type="match status" value="1"/>
</dbReference>
<feature type="repeat" description="RCC1" evidence="2">
    <location>
        <begin position="280"/>
        <end position="374"/>
    </location>
</feature>
<dbReference type="PROSITE" id="PS50012">
    <property type="entry name" value="RCC1_3"/>
    <property type="match status" value="4"/>
</dbReference>
<proteinExistence type="predicted"/>
<evidence type="ECO:0000256" key="3">
    <source>
        <dbReference type="SAM" id="MobiDB-lite"/>
    </source>
</evidence>
<dbReference type="PROSITE" id="PS00626">
    <property type="entry name" value="RCC1_2"/>
    <property type="match status" value="1"/>
</dbReference>
<organism evidence="5">
    <name type="scientific">Ostreococcus mediterraneus</name>
    <dbReference type="NCBI Taxonomy" id="1486918"/>
    <lineage>
        <taxon>Eukaryota</taxon>
        <taxon>Viridiplantae</taxon>
        <taxon>Chlorophyta</taxon>
        <taxon>Mamiellophyceae</taxon>
        <taxon>Mamiellales</taxon>
        <taxon>Bathycoccaceae</taxon>
        <taxon>Ostreococcus</taxon>
    </lineage>
</organism>
<feature type="repeat" description="RCC1" evidence="2">
    <location>
        <begin position="375"/>
        <end position="425"/>
    </location>
</feature>
<feature type="region of interest" description="Disordered" evidence="3">
    <location>
        <begin position="312"/>
        <end position="333"/>
    </location>
</feature>
<dbReference type="Pfam" id="PF25390">
    <property type="entry name" value="WD40_RLD"/>
    <property type="match status" value="1"/>
</dbReference>
<evidence type="ECO:0000313" key="5">
    <source>
        <dbReference type="EMBL" id="CAD8813253.1"/>
    </source>
</evidence>
<accession>A0A7S0Z7R1</accession>
<feature type="region of interest" description="Disordered" evidence="3">
    <location>
        <begin position="1"/>
        <end position="42"/>
    </location>
</feature>
<name>A0A7S0Z7R1_9CHLO</name>
<evidence type="ECO:0000256" key="2">
    <source>
        <dbReference type="PROSITE-ProRule" id="PRU00235"/>
    </source>
</evidence>
<dbReference type="InterPro" id="IPR051210">
    <property type="entry name" value="Ub_ligase/GEF_domain"/>
</dbReference>
<dbReference type="InterPro" id="IPR058923">
    <property type="entry name" value="RCC1-like_dom"/>
</dbReference>
<evidence type="ECO:0000256" key="1">
    <source>
        <dbReference type="ARBA" id="ARBA00022737"/>
    </source>
</evidence>
<keyword evidence="1" id="KW-0677">Repeat</keyword>
<protein>
    <recommendedName>
        <fullName evidence="4">RCC1-like domain-containing protein</fullName>
    </recommendedName>
</protein>
<dbReference type="InterPro" id="IPR000408">
    <property type="entry name" value="Reg_chr_condens"/>
</dbReference>
<feature type="repeat" description="RCC1" evidence="2">
    <location>
        <begin position="477"/>
        <end position="532"/>
    </location>
</feature>
<feature type="domain" description="RCC1-like" evidence="4">
    <location>
        <begin position="244"/>
        <end position="548"/>
    </location>
</feature>
<evidence type="ECO:0000259" key="4">
    <source>
        <dbReference type="Pfam" id="PF25390"/>
    </source>
</evidence>
<dbReference type="AlphaFoldDB" id="A0A7S0Z7R1"/>